<accession>W7Q5Q4</accession>
<dbReference type="AlphaFoldDB" id="W7Q5Q4"/>
<evidence type="ECO:0000313" key="1">
    <source>
        <dbReference type="EMBL" id="EWH08109.1"/>
    </source>
</evidence>
<dbReference type="RefSeq" id="WP_035016679.1">
    <property type="nucleotide sequence ID" value="NZ_ARZY01000071.1"/>
</dbReference>
<reference evidence="1 2" key="1">
    <citation type="journal article" date="2014" name="Genome Announc.">
        <title>Draft Genome Sequence of the Agar-Degrading Bacterium Catenovulum sp. Strain DS-2, Isolated from Intestines of Haliotis diversicolor.</title>
        <authorList>
            <person name="Shan D."/>
            <person name="Li X."/>
            <person name="Gu Z."/>
            <person name="Wei G."/>
            <person name="Gao Z."/>
            <person name="Shao Z."/>
        </authorList>
    </citation>
    <scope>NUCLEOTIDE SEQUENCE [LARGE SCALE GENOMIC DNA]</scope>
    <source>
        <strain evidence="1 2">DS-2</strain>
    </source>
</reference>
<gene>
    <name evidence="1" type="ORF">DS2_19051</name>
</gene>
<dbReference type="OrthoDB" id="7597336at2"/>
<protein>
    <submittedName>
        <fullName evidence="1">Uncharacterized protein</fullName>
    </submittedName>
</protein>
<evidence type="ECO:0000313" key="2">
    <source>
        <dbReference type="Proteomes" id="UP000019276"/>
    </source>
</evidence>
<dbReference type="EMBL" id="ARZY01000071">
    <property type="protein sequence ID" value="EWH08109.1"/>
    <property type="molecule type" value="Genomic_DNA"/>
</dbReference>
<sequence>MLQKILNYFKATHSNNDDASSKQLPPFFEQGKQYQIVSEFNDFDGTCHKAGTILEYVDYKVYPYDKGLTLLFKRDQQDYVIRLALNSRNVEAIIQQNLTQYIAPIKANPAEVNS</sequence>
<keyword evidence="2" id="KW-1185">Reference proteome</keyword>
<name>W7Q5Q4_9ALTE</name>
<proteinExistence type="predicted"/>
<organism evidence="1 2">
    <name type="scientific">Catenovulum agarivorans DS-2</name>
    <dbReference type="NCBI Taxonomy" id="1328313"/>
    <lineage>
        <taxon>Bacteria</taxon>
        <taxon>Pseudomonadati</taxon>
        <taxon>Pseudomonadota</taxon>
        <taxon>Gammaproteobacteria</taxon>
        <taxon>Alteromonadales</taxon>
        <taxon>Alteromonadaceae</taxon>
        <taxon>Catenovulum</taxon>
    </lineage>
</organism>
<comment type="caution">
    <text evidence="1">The sequence shown here is derived from an EMBL/GenBank/DDBJ whole genome shotgun (WGS) entry which is preliminary data.</text>
</comment>
<dbReference type="Gene3D" id="2.30.30.350">
    <property type="entry name" value="mobile metagenome of vibrio cholerae. Integron cassette protein vch_cass4"/>
    <property type="match status" value="1"/>
</dbReference>
<dbReference type="Proteomes" id="UP000019276">
    <property type="component" value="Unassembled WGS sequence"/>
</dbReference>
<dbReference type="STRING" id="1328313.DS2_19051"/>